<sequence>MQAILRAYHADTPVGDSAFLRVLPIGDSITWGSHSSDRNGYRNTLHNLLTKRGNSVDFVGSVPSGTMEDNQHEGHRGETISQISASSSEGIHAGVNLVLLHAGTNDANLGIDIEHAAQRLKKLMEKIWKYNPTAVILVCQIIPSSTHEIQERIELFNSLIPGVVQTFIAAKKRVVMVKMNEAVDVADLDDNLHPKDEGYVKMANTWFDAINEADSKGWITAPGDPTEGGDEGEVCETTPTWSLPHLLAEGAKVAKSDGDFIPKWNTRITAGEASCKRANLRFFDLDGDGVKDFACLDSDSSEVSVHLNRLTDGHVPDKGDLEFEVAKGGIGRPASGVLFADLNGDGRDDFIYVNPDGEVDAWINLGKDSSDSGWAWKSIGQIAGGVGATEKNLQMADINGDGRADFLLVDPDSGEVTGWLNKGAEIMPDYHKLGIIASGRTTVKDDVVFMGDFTGEGRADYMVVSKDGKVSGYTNRLQEDTALIPRWLERLTLIDVSGLASVPQAGVRMVDLNGDGKVDFVWINSDGDINVWENAGEGGKYQPGEGVFICDLDGDGIGDYFWVDENGHGWGYLNVGHGDNLWHDLGNTAIGTHIREDLRMAVLTKTGRADYVLIDEFSGRADWWQNLGVGQDWGWESRGVAATGPRKTFEAEYGGKFTGKNVRFADLDGDGFDDYLYLSPRGSVVMWRNLQTNPISWGLPKLVANKAEAVVPSNIRFADINGDGLLDYIVVDPVSGGGRMWANLGVQGDGSIRWNTPEVIASGASTGPGYAIQIADMTGDGRADYMSINPDNGRVDLWINTCSG</sequence>
<dbReference type="Gene3D" id="3.40.50.1110">
    <property type="entry name" value="SGNH hydrolase"/>
    <property type="match status" value="1"/>
</dbReference>
<gene>
    <name evidence="3" type="ORF">BJ875DRAFT_415175</name>
</gene>
<name>A0A9P7YT82_9HELO</name>
<proteinExistence type="predicted"/>
<keyword evidence="4" id="KW-1185">Reference proteome</keyword>
<dbReference type="PANTHER" id="PTHR30383:SF5">
    <property type="entry name" value="SGNH HYDROLASE-TYPE ESTERASE DOMAIN-CONTAINING PROTEIN"/>
    <property type="match status" value="1"/>
</dbReference>
<dbReference type="SUPFAM" id="SSF69318">
    <property type="entry name" value="Integrin alpha N-terminal domain"/>
    <property type="match status" value="2"/>
</dbReference>
<dbReference type="Gene3D" id="2.130.10.130">
    <property type="entry name" value="Integrin alpha, N-terminal"/>
    <property type="match status" value="2"/>
</dbReference>
<dbReference type="EMBL" id="MU251363">
    <property type="protein sequence ID" value="KAG9238982.1"/>
    <property type="molecule type" value="Genomic_DNA"/>
</dbReference>
<accession>A0A9P7YT82</accession>
<organism evidence="3 4">
    <name type="scientific">Amylocarpus encephaloides</name>
    <dbReference type="NCBI Taxonomy" id="45428"/>
    <lineage>
        <taxon>Eukaryota</taxon>
        <taxon>Fungi</taxon>
        <taxon>Dikarya</taxon>
        <taxon>Ascomycota</taxon>
        <taxon>Pezizomycotina</taxon>
        <taxon>Leotiomycetes</taxon>
        <taxon>Helotiales</taxon>
        <taxon>Helotiales incertae sedis</taxon>
        <taxon>Amylocarpus</taxon>
    </lineage>
</organism>
<dbReference type="AlphaFoldDB" id="A0A9P7YT82"/>
<dbReference type="Pfam" id="PF13517">
    <property type="entry name" value="FG-GAP_3"/>
    <property type="match status" value="2"/>
</dbReference>
<dbReference type="InterPro" id="IPR028994">
    <property type="entry name" value="Integrin_alpha_N"/>
</dbReference>
<dbReference type="OrthoDB" id="3915838at2759"/>
<dbReference type="CDD" id="cd01833">
    <property type="entry name" value="XynB_like"/>
    <property type="match status" value="1"/>
</dbReference>
<evidence type="ECO:0000313" key="3">
    <source>
        <dbReference type="EMBL" id="KAG9238982.1"/>
    </source>
</evidence>
<dbReference type="Pfam" id="PF13472">
    <property type="entry name" value="Lipase_GDSL_2"/>
    <property type="match status" value="1"/>
</dbReference>
<dbReference type="InterPro" id="IPR013830">
    <property type="entry name" value="SGNH_hydro"/>
</dbReference>
<evidence type="ECO:0000256" key="1">
    <source>
        <dbReference type="ARBA" id="ARBA00022729"/>
    </source>
</evidence>
<dbReference type="Proteomes" id="UP000824998">
    <property type="component" value="Unassembled WGS sequence"/>
</dbReference>
<comment type="caution">
    <text evidence="3">The sequence shown here is derived from an EMBL/GenBank/DDBJ whole genome shotgun (WGS) entry which is preliminary data.</text>
</comment>
<dbReference type="SUPFAM" id="SSF52266">
    <property type="entry name" value="SGNH hydrolase"/>
    <property type="match status" value="1"/>
</dbReference>
<dbReference type="PANTHER" id="PTHR30383">
    <property type="entry name" value="THIOESTERASE 1/PROTEASE 1/LYSOPHOSPHOLIPASE L1"/>
    <property type="match status" value="1"/>
</dbReference>
<keyword evidence="1" id="KW-0732">Signal</keyword>
<reference evidence="3" key="1">
    <citation type="journal article" date="2021" name="IMA Fungus">
        <title>Genomic characterization of three marine fungi, including Emericellopsis atlantica sp. nov. with signatures of a generalist lifestyle and marine biomass degradation.</title>
        <authorList>
            <person name="Hagestad O.C."/>
            <person name="Hou L."/>
            <person name="Andersen J.H."/>
            <person name="Hansen E.H."/>
            <person name="Altermark B."/>
            <person name="Li C."/>
            <person name="Kuhnert E."/>
            <person name="Cox R.J."/>
            <person name="Crous P.W."/>
            <person name="Spatafora J.W."/>
            <person name="Lail K."/>
            <person name="Amirebrahimi M."/>
            <person name="Lipzen A."/>
            <person name="Pangilinan J."/>
            <person name="Andreopoulos W."/>
            <person name="Hayes R.D."/>
            <person name="Ng V."/>
            <person name="Grigoriev I.V."/>
            <person name="Jackson S.A."/>
            <person name="Sutton T.D.S."/>
            <person name="Dobson A.D.W."/>
            <person name="Rama T."/>
        </authorList>
    </citation>
    <scope>NUCLEOTIDE SEQUENCE</scope>
    <source>
        <strain evidence="3">TRa018bII</strain>
    </source>
</reference>
<dbReference type="InterPro" id="IPR036514">
    <property type="entry name" value="SGNH_hydro_sf"/>
</dbReference>
<protein>
    <recommendedName>
        <fullName evidence="2">SGNH hydrolase-type esterase domain-containing protein</fullName>
    </recommendedName>
</protein>
<evidence type="ECO:0000313" key="4">
    <source>
        <dbReference type="Proteomes" id="UP000824998"/>
    </source>
</evidence>
<dbReference type="InterPro" id="IPR051532">
    <property type="entry name" value="Ester_Hydrolysis_Enzymes"/>
</dbReference>
<evidence type="ECO:0000259" key="2">
    <source>
        <dbReference type="Pfam" id="PF13472"/>
    </source>
</evidence>
<dbReference type="InterPro" id="IPR013517">
    <property type="entry name" value="FG-GAP"/>
</dbReference>
<feature type="domain" description="SGNH hydrolase-type esterase" evidence="2">
    <location>
        <begin position="25"/>
        <end position="199"/>
    </location>
</feature>
<dbReference type="GO" id="GO:0004622">
    <property type="term" value="F:phosphatidylcholine lysophospholipase activity"/>
    <property type="evidence" value="ECO:0007669"/>
    <property type="project" value="TreeGrafter"/>
</dbReference>